<evidence type="ECO:0000256" key="1">
    <source>
        <dbReference type="SAM" id="MobiDB-lite"/>
    </source>
</evidence>
<proteinExistence type="predicted"/>
<dbReference type="InterPro" id="IPR016197">
    <property type="entry name" value="Chromo-like_dom_sf"/>
</dbReference>
<evidence type="ECO:0000313" key="3">
    <source>
        <dbReference type="Proteomes" id="UP000050741"/>
    </source>
</evidence>
<dbReference type="WBParaSite" id="GPLIN_000272200">
    <property type="protein sequence ID" value="GPLIN_000272200"/>
    <property type="gene ID" value="GPLIN_000272200"/>
</dbReference>
<dbReference type="Gene3D" id="2.40.50.40">
    <property type="match status" value="1"/>
</dbReference>
<dbReference type="SUPFAM" id="SSF54160">
    <property type="entry name" value="Chromo domain-like"/>
    <property type="match status" value="1"/>
</dbReference>
<name>A0A183BQ36_GLOPA</name>
<feature type="compositionally biased region" description="Basic and acidic residues" evidence="1">
    <location>
        <begin position="36"/>
        <end position="53"/>
    </location>
</feature>
<reference evidence="3" key="1">
    <citation type="submission" date="2014-05" db="EMBL/GenBank/DDBJ databases">
        <title>The genome and life-stage specific transcriptomes of Globodera pallida elucidate key aspects of plant parasitism by a cyst nematode.</title>
        <authorList>
            <person name="Cotton J.A."/>
            <person name="Lilley C.J."/>
            <person name="Jones L.M."/>
            <person name="Kikuchi T."/>
            <person name="Reid A.J."/>
            <person name="Thorpe P."/>
            <person name="Tsai I.J."/>
            <person name="Beasley H."/>
            <person name="Blok V."/>
            <person name="Cock P.J.A."/>
            <person name="Van den Akker S.E."/>
            <person name="Holroyd N."/>
            <person name="Hunt M."/>
            <person name="Mantelin S."/>
            <person name="Naghra H."/>
            <person name="Pain A."/>
            <person name="Palomares-Rius J.E."/>
            <person name="Zarowiecki M."/>
            <person name="Berriman M."/>
            <person name="Jones J.T."/>
            <person name="Urwin P.E."/>
        </authorList>
    </citation>
    <scope>NUCLEOTIDE SEQUENCE [LARGE SCALE GENOMIC DNA]</scope>
    <source>
        <strain evidence="3">Lindley</strain>
    </source>
</reference>
<protein>
    <submittedName>
        <fullName evidence="4">Chromo domain-containing protein</fullName>
    </submittedName>
</protein>
<dbReference type="CDD" id="cd00024">
    <property type="entry name" value="CD_CSD"/>
    <property type="match status" value="1"/>
</dbReference>
<dbReference type="InterPro" id="IPR000953">
    <property type="entry name" value="Chromo/chromo_shadow_dom"/>
</dbReference>
<feature type="domain" description="Chromo" evidence="2">
    <location>
        <begin position="78"/>
        <end position="127"/>
    </location>
</feature>
<reference evidence="4" key="2">
    <citation type="submission" date="2016-06" db="UniProtKB">
        <authorList>
            <consortium name="WormBaseParasite"/>
        </authorList>
    </citation>
    <scope>IDENTIFICATION</scope>
</reference>
<sequence>MFQNVCIVISAYFRPFSFFFFQLFCSVIEKTTQDEQQSRTNEKLEQKSQEAVRRTNSTKPSRLTIEKQKKENENSQSYVVEKILAMYSYGKDEHLYFVDWQGYIDEESWIRSKWMFTQELVVDFVEKCTVGAVAQAFLGNEDVPEHIAEKLNKNEKFLKLMQTLGKDPTKMKTTKFSFATNITPKQKEKAIASIDEFLKAEQISK</sequence>
<dbReference type="Proteomes" id="UP000050741">
    <property type="component" value="Unassembled WGS sequence"/>
</dbReference>
<keyword evidence="3" id="KW-1185">Reference proteome</keyword>
<dbReference type="AlphaFoldDB" id="A0A183BQ36"/>
<dbReference type="PROSITE" id="PS50013">
    <property type="entry name" value="CHROMO_2"/>
    <property type="match status" value="1"/>
</dbReference>
<organism evidence="3 4">
    <name type="scientific">Globodera pallida</name>
    <name type="common">Potato cyst nematode worm</name>
    <name type="synonym">Heterodera pallida</name>
    <dbReference type="NCBI Taxonomy" id="36090"/>
    <lineage>
        <taxon>Eukaryota</taxon>
        <taxon>Metazoa</taxon>
        <taxon>Ecdysozoa</taxon>
        <taxon>Nematoda</taxon>
        <taxon>Chromadorea</taxon>
        <taxon>Rhabditida</taxon>
        <taxon>Tylenchina</taxon>
        <taxon>Tylenchomorpha</taxon>
        <taxon>Tylenchoidea</taxon>
        <taxon>Heteroderidae</taxon>
        <taxon>Heteroderinae</taxon>
        <taxon>Globodera</taxon>
    </lineage>
</organism>
<accession>A0A183BQ36</accession>
<evidence type="ECO:0000259" key="2">
    <source>
        <dbReference type="PROSITE" id="PS50013"/>
    </source>
</evidence>
<evidence type="ECO:0000313" key="4">
    <source>
        <dbReference type="WBParaSite" id="GPLIN_000272200"/>
    </source>
</evidence>
<feature type="region of interest" description="Disordered" evidence="1">
    <location>
        <begin position="36"/>
        <end position="62"/>
    </location>
</feature>